<proteinExistence type="predicted"/>
<dbReference type="EMBL" id="QJNS01000715">
    <property type="protein sequence ID" value="RYO74874.1"/>
    <property type="molecule type" value="Genomic_DNA"/>
</dbReference>
<protein>
    <submittedName>
        <fullName evidence="2">Uncharacterized protein</fullName>
    </submittedName>
</protein>
<organism evidence="2 3">
    <name type="scientific">Monosporascus cannonballus</name>
    <dbReference type="NCBI Taxonomy" id="155416"/>
    <lineage>
        <taxon>Eukaryota</taxon>
        <taxon>Fungi</taxon>
        <taxon>Dikarya</taxon>
        <taxon>Ascomycota</taxon>
        <taxon>Pezizomycotina</taxon>
        <taxon>Sordariomycetes</taxon>
        <taxon>Xylariomycetidae</taxon>
        <taxon>Xylariales</taxon>
        <taxon>Xylariales incertae sedis</taxon>
        <taxon>Monosporascus</taxon>
    </lineage>
</organism>
<accession>A0ABY0GRE1</accession>
<name>A0ABY0GRE1_9PEZI</name>
<comment type="caution">
    <text evidence="2">The sequence shown here is derived from an EMBL/GenBank/DDBJ whole genome shotgun (WGS) entry which is preliminary data.</text>
</comment>
<sequence>MLVDLPCLQEISAIAEIWEMRRQDSGTDWTSVFFNLGVLQFLGSKDVRRANIVGKPAHNRQMVATEPALDVVSTKKQDQTREDGVARSDGGTSSTGWSKGEGLTQRE</sequence>
<dbReference type="Proteomes" id="UP000294003">
    <property type="component" value="Unassembled WGS sequence"/>
</dbReference>
<reference evidence="2 3" key="1">
    <citation type="submission" date="2018-06" db="EMBL/GenBank/DDBJ databases">
        <title>Complete Genomes of Monosporascus.</title>
        <authorList>
            <person name="Robinson A.J."/>
            <person name="Natvig D.O."/>
        </authorList>
    </citation>
    <scope>NUCLEOTIDE SEQUENCE [LARGE SCALE GENOMIC DNA]</scope>
    <source>
        <strain evidence="2 3">CBS 609.92</strain>
    </source>
</reference>
<evidence type="ECO:0000313" key="3">
    <source>
        <dbReference type="Proteomes" id="UP000294003"/>
    </source>
</evidence>
<keyword evidence="3" id="KW-1185">Reference proteome</keyword>
<gene>
    <name evidence="2" type="ORF">DL762_010285</name>
</gene>
<feature type="compositionally biased region" description="Basic and acidic residues" evidence="1">
    <location>
        <begin position="73"/>
        <end position="86"/>
    </location>
</feature>
<evidence type="ECO:0000313" key="2">
    <source>
        <dbReference type="EMBL" id="RYO74874.1"/>
    </source>
</evidence>
<feature type="region of interest" description="Disordered" evidence="1">
    <location>
        <begin position="64"/>
        <end position="107"/>
    </location>
</feature>
<evidence type="ECO:0000256" key="1">
    <source>
        <dbReference type="SAM" id="MobiDB-lite"/>
    </source>
</evidence>